<reference evidence="2" key="1">
    <citation type="submission" date="2018-05" db="EMBL/GenBank/DDBJ databases">
        <authorList>
            <person name="Lanie J.A."/>
            <person name="Ng W.-L."/>
            <person name="Kazmierczak K.M."/>
            <person name="Andrzejewski T.M."/>
            <person name="Davidsen T.M."/>
            <person name="Wayne K.J."/>
            <person name="Tettelin H."/>
            <person name="Glass J.I."/>
            <person name="Rusch D."/>
            <person name="Podicherti R."/>
            <person name="Tsui H.-C.T."/>
            <person name="Winkler M.E."/>
        </authorList>
    </citation>
    <scope>NUCLEOTIDE SEQUENCE</scope>
</reference>
<dbReference type="PROSITE" id="PS50005">
    <property type="entry name" value="TPR"/>
    <property type="match status" value="1"/>
</dbReference>
<dbReference type="PANTHER" id="PTHR43081">
    <property type="entry name" value="ADENYLATE CYCLASE, TERMINAL-DIFFERENTIATION SPECIFIC-RELATED"/>
    <property type="match status" value="1"/>
</dbReference>
<dbReference type="PROSITE" id="PS50125">
    <property type="entry name" value="GUANYLATE_CYCLASE_2"/>
    <property type="match status" value="1"/>
</dbReference>
<sequence length="552" mass="62015">MPSSDKPTRKLAAIMFTDIAGYTEQMSKDEDKAFALIKKKRELLLPLVEKYEGKLIKEIGDGTLTSYFKADNAIDCASTFQSKTDTDLNVRAGIHTGEVIVDKEDVFGDVVNVASRLESIAVPGSIFVSKETIDKLEMSDKVNLISLGMQSLKGVGRLIEVYAIKDESIVVPNPDDYTENKIDVHSDDEVPSIAIIPFKNKGAEEDVFYAYGISADLITDCSSAGLIRVSGLSDIEKLDYTNLDNTELSQKLFVRYISQGMLWKMGDMFQLSIELYDTKDKKVVWSDRWQEKWDNLPTIKMKLSDGLLKALDTFSKSEKTVETTNTEAYELYLKAKYMFSNSRDMDNVRGLLKKAIALDNNLIIAKNLLGLSYRVMNNSSKAEKIFSSNLIEAENTGNLLCMGMALGNLGAISEKKGEYTKALDYFTRALESHKKDDDKNGIAKAYCSIGFIIWKRFNKREKGIEYLNNSLKIFEELGDKNLSAMTMSYFATIYNDMGDLDKALVYNKRGLELSKIIGDKYSILNLSRVRAYYYDKIGAFNKALDSALCVIE</sequence>
<feature type="non-terminal residue" evidence="2">
    <location>
        <position position="552"/>
    </location>
</feature>
<evidence type="ECO:0000313" key="2">
    <source>
        <dbReference type="EMBL" id="SVB48166.1"/>
    </source>
</evidence>
<proteinExistence type="predicted"/>
<dbReference type="InterPro" id="IPR050697">
    <property type="entry name" value="Adenylyl/Guanylyl_Cyclase_3/4"/>
</dbReference>
<dbReference type="PANTHER" id="PTHR43081:SF19">
    <property type="entry name" value="PH-SENSITIVE ADENYLATE CYCLASE RV1264"/>
    <property type="match status" value="1"/>
</dbReference>
<dbReference type="SUPFAM" id="SSF55073">
    <property type="entry name" value="Nucleotide cyclase"/>
    <property type="match status" value="1"/>
</dbReference>
<dbReference type="InterPro" id="IPR001054">
    <property type="entry name" value="A/G_cyclase"/>
</dbReference>
<accession>A0A382EBI7</accession>
<dbReference type="GO" id="GO:0035556">
    <property type="term" value="P:intracellular signal transduction"/>
    <property type="evidence" value="ECO:0007669"/>
    <property type="project" value="InterPro"/>
</dbReference>
<evidence type="ECO:0000259" key="1">
    <source>
        <dbReference type="PROSITE" id="PS50125"/>
    </source>
</evidence>
<dbReference type="InterPro" id="IPR011990">
    <property type="entry name" value="TPR-like_helical_dom_sf"/>
</dbReference>
<dbReference type="InterPro" id="IPR019734">
    <property type="entry name" value="TPR_rpt"/>
</dbReference>
<dbReference type="GO" id="GO:0006171">
    <property type="term" value="P:cAMP biosynthetic process"/>
    <property type="evidence" value="ECO:0007669"/>
    <property type="project" value="TreeGrafter"/>
</dbReference>
<dbReference type="SUPFAM" id="SSF81901">
    <property type="entry name" value="HCP-like"/>
    <property type="match status" value="1"/>
</dbReference>
<dbReference type="CDD" id="cd07302">
    <property type="entry name" value="CHD"/>
    <property type="match status" value="1"/>
</dbReference>
<feature type="domain" description="Guanylate cyclase" evidence="1">
    <location>
        <begin position="13"/>
        <end position="118"/>
    </location>
</feature>
<dbReference type="InterPro" id="IPR029787">
    <property type="entry name" value="Nucleotide_cyclase"/>
</dbReference>
<dbReference type="EMBL" id="UINC01043726">
    <property type="protein sequence ID" value="SVB48166.1"/>
    <property type="molecule type" value="Genomic_DNA"/>
</dbReference>
<dbReference type="Gene3D" id="3.30.70.1230">
    <property type="entry name" value="Nucleotide cyclase"/>
    <property type="match status" value="1"/>
</dbReference>
<protein>
    <recommendedName>
        <fullName evidence="1">Guanylate cyclase domain-containing protein</fullName>
    </recommendedName>
</protein>
<dbReference type="SMART" id="SM00044">
    <property type="entry name" value="CYCc"/>
    <property type="match status" value="1"/>
</dbReference>
<dbReference type="Pfam" id="PF13176">
    <property type="entry name" value="TPR_7"/>
    <property type="match status" value="1"/>
</dbReference>
<organism evidence="2">
    <name type="scientific">marine metagenome</name>
    <dbReference type="NCBI Taxonomy" id="408172"/>
    <lineage>
        <taxon>unclassified sequences</taxon>
        <taxon>metagenomes</taxon>
        <taxon>ecological metagenomes</taxon>
    </lineage>
</organism>
<gene>
    <name evidence="2" type="ORF">METZ01_LOCUS201020</name>
</gene>
<dbReference type="SMART" id="SM00028">
    <property type="entry name" value="TPR"/>
    <property type="match status" value="4"/>
</dbReference>
<name>A0A382EBI7_9ZZZZ</name>
<dbReference type="AlphaFoldDB" id="A0A382EBI7"/>
<dbReference type="Gene3D" id="1.25.40.10">
    <property type="entry name" value="Tetratricopeptide repeat domain"/>
    <property type="match status" value="2"/>
</dbReference>
<dbReference type="Pfam" id="PF00211">
    <property type="entry name" value="Guanylate_cyc"/>
    <property type="match status" value="1"/>
</dbReference>